<dbReference type="EMBL" id="BKBA01000011">
    <property type="protein sequence ID" value="GEQ14834.1"/>
    <property type="molecule type" value="Genomic_DNA"/>
</dbReference>
<feature type="domain" description="NodB homology" evidence="1">
    <location>
        <begin position="38"/>
        <end position="171"/>
    </location>
</feature>
<evidence type="ECO:0000259" key="1">
    <source>
        <dbReference type="Pfam" id="PF01522"/>
    </source>
</evidence>
<gene>
    <name evidence="2" type="ORF">KLO01_28810</name>
</gene>
<dbReference type="RefSeq" id="WP_147066334.1">
    <property type="nucleotide sequence ID" value="NZ_BAABDN010000003.1"/>
</dbReference>
<dbReference type="Pfam" id="PF01522">
    <property type="entry name" value="Polysacc_deac_1"/>
    <property type="match status" value="1"/>
</dbReference>
<dbReference type="OrthoDB" id="7836272at2"/>
<dbReference type="Proteomes" id="UP000321793">
    <property type="component" value="Unassembled WGS sequence"/>
</dbReference>
<accession>A0A512T3P9</accession>
<sequence length="322" mass="36646">MTHELSRGVMLISIDTEMAWGAVHHGSPNRYHWPEERDVLRSLLDILDEYDVPATWATVGHLFLEGCENVEGDVHPEIARPDYPWLAQDWFEDDPCAPATEDSRWYAPDLVREILERRTRHEVASHGFSHLIVGDPGCSAEVFDSELAAARAAAEPYDVELRSFVYPRNSIGHQDVLRRHGYIAYRGVRPDLFGSIHGRLRPLARVGDLLIPTPRSVVRPVLEGDLWNFPATVMYGADLHQGRARLWQWQHRRRLRHAARHGGLFHVWFHPHNLQPDPANALRGLESLCRLAAELRSEGRLETLTFGGLADLLGHHESEHAT</sequence>
<comment type="caution">
    <text evidence="2">The sequence shown here is derived from an EMBL/GenBank/DDBJ whole genome shotgun (WGS) entry which is preliminary data.</text>
</comment>
<protein>
    <recommendedName>
        <fullName evidence="1">NodB homology domain-containing protein</fullName>
    </recommendedName>
</protein>
<dbReference type="GO" id="GO:0005975">
    <property type="term" value="P:carbohydrate metabolic process"/>
    <property type="evidence" value="ECO:0007669"/>
    <property type="project" value="InterPro"/>
</dbReference>
<proteinExistence type="predicted"/>
<dbReference type="Gene3D" id="3.20.20.370">
    <property type="entry name" value="Glycoside hydrolase/deacetylase"/>
    <property type="match status" value="1"/>
</dbReference>
<evidence type="ECO:0000313" key="2">
    <source>
        <dbReference type="EMBL" id="GEQ14834.1"/>
    </source>
</evidence>
<reference evidence="2 3" key="1">
    <citation type="submission" date="2019-07" db="EMBL/GenBank/DDBJ databases">
        <title>Whole genome shotgun sequence of Knoellia locipacati NBRC 109775.</title>
        <authorList>
            <person name="Hosoyama A."/>
            <person name="Uohara A."/>
            <person name="Ohji S."/>
            <person name="Ichikawa N."/>
        </authorList>
    </citation>
    <scope>NUCLEOTIDE SEQUENCE [LARGE SCALE GENOMIC DNA]</scope>
    <source>
        <strain evidence="2 3">NBRC 109775</strain>
    </source>
</reference>
<evidence type="ECO:0000313" key="3">
    <source>
        <dbReference type="Proteomes" id="UP000321793"/>
    </source>
</evidence>
<dbReference type="GO" id="GO:0016810">
    <property type="term" value="F:hydrolase activity, acting on carbon-nitrogen (but not peptide) bonds"/>
    <property type="evidence" value="ECO:0007669"/>
    <property type="project" value="InterPro"/>
</dbReference>
<dbReference type="InterPro" id="IPR011330">
    <property type="entry name" value="Glyco_hydro/deAcase_b/a-brl"/>
</dbReference>
<name>A0A512T3P9_9MICO</name>
<keyword evidence="3" id="KW-1185">Reference proteome</keyword>
<organism evidence="2 3">
    <name type="scientific">Knoellia locipacati</name>
    <dbReference type="NCBI Taxonomy" id="882824"/>
    <lineage>
        <taxon>Bacteria</taxon>
        <taxon>Bacillati</taxon>
        <taxon>Actinomycetota</taxon>
        <taxon>Actinomycetes</taxon>
        <taxon>Micrococcales</taxon>
        <taxon>Intrasporangiaceae</taxon>
        <taxon>Knoellia</taxon>
    </lineage>
</organism>
<dbReference type="AlphaFoldDB" id="A0A512T3P9"/>
<dbReference type="InterPro" id="IPR002509">
    <property type="entry name" value="NODB_dom"/>
</dbReference>
<dbReference type="SUPFAM" id="SSF88713">
    <property type="entry name" value="Glycoside hydrolase/deacetylase"/>
    <property type="match status" value="1"/>
</dbReference>